<protein>
    <submittedName>
        <fullName evidence="2">C-type lectin domain-containing protein</fullName>
    </submittedName>
</protein>
<sequence length="164" mass="18182">MHSLIINNNDINGDAKEILENFTPITGTWSEVANYCSKVGNGLVTIHSIYENDIVTEVASPALPPNEMNITIAWVFIGLNRFNDGKYYWNDGSVLNYTNWNPFQPNSDAPFVALNPKGGRIEITGTEHADEFVKGMWDDLRPNHGPNGTGPQVNIAGICQKPFF</sequence>
<evidence type="ECO:0000313" key="2">
    <source>
        <dbReference type="WBParaSite" id="PS1159_v2.g17963.t1"/>
    </source>
</evidence>
<dbReference type="Proteomes" id="UP000887580">
    <property type="component" value="Unplaced"/>
</dbReference>
<proteinExistence type="predicted"/>
<name>A0AC35FIT6_9BILA</name>
<reference evidence="2" key="1">
    <citation type="submission" date="2022-11" db="UniProtKB">
        <authorList>
            <consortium name="WormBaseParasite"/>
        </authorList>
    </citation>
    <scope>IDENTIFICATION</scope>
</reference>
<evidence type="ECO:0000313" key="1">
    <source>
        <dbReference type="Proteomes" id="UP000887580"/>
    </source>
</evidence>
<dbReference type="WBParaSite" id="PS1159_v2.g17963.t1">
    <property type="protein sequence ID" value="PS1159_v2.g17963.t1"/>
    <property type="gene ID" value="PS1159_v2.g17963"/>
</dbReference>
<organism evidence="1 2">
    <name type="scientific">Panagrolaimus sp. PS1159</name>
    <dbReference type="NCBI Taxonomy" id="55785"/>
    <lineage>
        <taxon>Eukaryota</taxon>
        <taxon>Metazoa</taxon>
        <taxon>Ecdysozoa</taxon>
        <taxon>Nematoda</taxon>
        <taxon>Chromadorea</taxon>
        <taxon>Rhabditida</taxon>
        <taxon>Tylenchina</taxon>
        <taxon>Panagrolaimomorpha</taxon>
        <taxon>Panagrolaimoidea</taxon>
        <taxon>Panagrolaimidae</taxon>
        <taxon>Panagrolaimus</taxon>
    </lineage>
</organism>
<accession>A0AC35FIT6</accession>